<protein>
    <recommendedName>
        <fullName evidence="4">Translation initiation factor IF-3</fullName>
    </recommendedName>
</protein>
<evidence type="ECO:0000256" key="3">
    <source>
        <dbReference type="ARBA" id="ARBA00022917"/>
    </source>
</evidence>
<dbReference type="GO" id="GO:0003743">
    <property type="term" value="F:translation initiation factor activity"/>
    <property type="evidence" value="ECO:0007669"/>
    <property type="project" value="UniProtKB-UniRule"/>
</dbReference>
<proteinExistence type="inferred from homology"/>
<evidence type="ECO:0000313" key="7">
    <source>
        <dbReference type="EMBL" id="AQT69051.1"/>
    </source>
</evidence>
<dbReference type="Proteomes" id="UP000189674">
    <property type="component" value="Chromosome"/>
</dbReference>
<dbReference type="GO" id="GO:0016020">
    <property type="term" value="C:membrane"/>
    <property type="evidence" value="ECO:0007669"/>
    <property type="project" value="TreeGrafter"/>
</dbReference>
<dbReference type="GO" id="GO:0005829">
    <property type="term" value="C:cytosol"/>
    <property type="evidence" value="ECO:0007669"/>
    <property type="project" value="TreeGrafter"/>
</dbReference>
<dbReference type="GO" id="GO:0032790">
    <property type="term" value="P:ribosome disassembly"/>
    <property type="evidence" value="ECO:0007669"/>
    <property type="project" value="TreeGrafter"/>
</dbReference>
<dbReference type="STRING" id="1936003.STSP2_02236"/>
<accession>A0A1U9NM99</accession>
<feature type="domain" description="Translation initiation factor 3 C-terminal" evidence="5">
    <location>
        <begin position="49"/>
        <end position="133"/>
    </location>
</feature>
<evidence type="ECO:0000259" key="5">
    <source>
        <dbReference type="Pfam" id="PF00707"/>
    </source>
</evidence>
<dbReference type="AlphaFoldDB" id="A0A1U9NM99"/>
<evidence type="ECO:0000256" key="2">
    <source>
        <dbReference type="ARBA" id="ARBA00022540"/>
    </source>
</evidence>
<dbReference type="NCBIfam" id="TIGR00168">
    <property type="entry name" value="infC"/>
    <property type="match status" value="1"/>
</dbReference>
<dbReference type="Pfam" id="PF05198">
    <property type="entry name" value="IF3_N"/>
    <property type="match status" value="1"/>
</dbReference>
<dbReference type="InterPro" id="IPR001288">
    <property type="entry name" value="Translation_initiation_fac_3"/>
</dbReference>
<organism evidence="7 8">
    <name type="scientific">Anaerohalosphaera lusitana</name>
    <dbReference type="NCBI Taxonomy" id="1936003"/>
    <lineage>
        <taxon>Bacteria</taxon>
        <taxon>Pseudomonadati</taxon>
        <taxon>Planctomycetota</taxon>
        <taxon>Phycisphaerae</taxon>
        <taxon>Sedimentisphaerales</taxon>
        <taxon>Anaerohalosphaeraceae</taxon>
        <taxon>Anaerohalosphaera</taxon>
    </lineage>
</organism>
<dbReference type="Gene3D" id="3.30.110.10">
    <property type="entry name" value="Translation initiation factor 3 (IF-3), C-terminal domain"/>
    <property type="match status" value="1"/>
</dbReference>
<dbReference type="FunFam" id="3.30.110.10:FF:000001">
    <property type="entry name" value="Translation initiation factor IF-3"/>
    <property type="match status" value="1"/>
</dbReference>
<keyword evidence="8" id="KW-1185">Reference proteome</keyword>
<dbReference type="SUPFAM" id="SSF54364">
    <property type="entry name" value="Translation initiation factor IF3, N-terminal domain"/>
    <property type="match status" value="1"/>
</dbReference>
<dbReference type="KEGG" id="alus:STSP2_02236"/>
<dbReference type="Gene3D" id="3.10.20.80">
    <property type="entry name" value="Translation initiation factor 3 (IF-3), N-terminal domain"/>
    <property type="match status" value="1"/>
</dbReference>
<dbReference type="InterPro" id="IPR036787">
    <property type="entry name" value="T_IF-3_N_sf"/>
</dbReference>
<keyword evidence="3" id="KW-0648">Protein biosynthesis</keyword>
<dbReference type="GO" id="GO:0043022">
    <property type="term" value="F:ribosome binding"/>
    <property type="evidence" value="ECO:0007669"/>
    <property type="project" value="TreeGrafter"/>
</dbReference>
<dbReference type="InterPro" id="IPR019815">
    <property type="entry name" value="Translation_initiation_fac_3_C"/>
</dbReference>
<dbReference type="PANTHER" id="PTHR10938:SF0">
    <property type="entry name" value="TRANSLATION INITIATION FACTOR IF-3, MITOCHONDRIAL"/>
    <property type="match status" value="1"/>
</dbReference>
<keyword evidence="2 7" id="KW-0396">Initiation factor</keyword>
<reference evidence="8" key="1">
    <citation type="submission" date="2017-02" db="EMBL/GenBank/DDBJ databases">
        <title>Comparative genomics and description of representatives of a novel lineage of planctomycetes thriving in anoxic sediments.</title>
        <authorList>
            <person name="Spring S."/>
            <person name="Bunk B."/>
            <person name="Sproer C."/>
        </authorList>
    </citation>
    <scope>NUCLEOTIDE SEQUENCE [LARGE SCALE GENOMIC DNA]</scope>
    <source>
        <strain evidence="8">ST-NAGAB-D1</strain>
    </source>
</reference>
<feature type="domain" description="Translation initiation factor 3 N-terminal" evidence="6">
    <location>
        <begin position="2"/>
        <end position="41"/>
    </location>
</feature>
<evidence type="ECO:0000256" key="1">
    <source>
        <dbReference type="ARBA" id="ARBA00005439"/>
    </source>
</evidence>
<dbReference type="EMBL" id="CP019791">
    <property type="protein sequence ID" value="AQT69051.1"/>
    <property type="molecule type" value="Genomic_DNA"/>
</dbReference>
<evidence type="ECO:0000259" key="6">
    <source>
        <dbReference type="Pfam" id="PF05198"/>
    </source>
</evidence>
<dbReference type="PANTHER" id="PTHR10938">
    <property type="entry name" value="TRANSLATION INITIATION FACTOR IF-3"/>
    <property type="match status" value="1"/>
</dbReference>
<dbReference type="SUPFAM" id="SSF55200">
    <property type="entry name" value="Translation initiation factor IF3, C-terminal domain"/>
    <property type="match status" value="1"/>
</dbReference>
<sequence>MSRARDAGLDLVEVAPNSKPPVCKVMDFGKWLYEQKKKNKQSQKKQHVVHLKEVRLRPKIDPHDLGIKVKKARKFLEKGDKVQFSMLFRGREMIHVDHGHEMMKDILETIEDLAKVERPPKMAGRRLTMVVAPDGHK</sequence>
<evidence type="ECO:0000313" key="8">
    <source>
        <dbReference type="Proteomes" id="UP000189674"/>
    </source>
</evidence>
<gene>
    <name evidence="7" type="primary">infC</name>
    <name evidence="7" type="ORF">STSP2_02236</name>
</gene>
<dbReference type="InterPro" id="IPR019814">
    <property type="entry name" value="Translation_initiation_fac_3_N"/>
</dbReference>
<comment type="similarity">
    <text evidence="1">Belongs to the IF-3 family.</text>
</comment>
<evidence type="ECO:0000256" key="4">
    <source>
        <dbReference type="NCBIfam" id="TIGR00168"/>
    </source>
</evidence>
<dbReference type="Pfam" id="PF00707">
    <property type="entry name" value="IF3_C"/>
    <property type="match status" value="1"/>
</dbReference>
<dbReference type="InterPro" id="IPR036788">
    <property type="entry name" value="T_IF-3_C_sf"/>
</dbReference>
<name>A0A1U9NM99_9BACT</name>